<feature type="transmembrane region" description="Helical" evidence="1">
    <location>
        <begin position="52"/>
        <end position="69"/>
    </location>
</feature>
<dbReference type="PIRSF" id="PIRSF005610">
    <property type="entry name" value="SirB"/>
    <property type="match status" value="1"/>
</dbReference>
<keyword evidence="1" id="KW-0812">Transmembrane</keyword>
<sequence length="132" mass="15087">MVTWYPLIKHFHLLTVVITISLFLLRFYWLCTGSGQLNRRWVRIAPHVNDTFLLLSGVLLVMITHFYPFSPQGSWLTEKLIGVIIYIALGSVALSRRPRKMSIHWIACLLAIVALLVVYKLAMTKVPLLGIV</sequence>
<evidence type="ECO:0000256" key="1">
    <source>
        <dbReference type="SAM" id="Phobius"/>
    </source>
</evidence>
<feature type="transmembrane region" description="Helical" evidence="1">
    <location>
        <begin position="102"/>
        <end position="122"/>
    </location>
</feature>
<dbReference type="OrthoDB" id="5588650at2"/>
<comment type="caution">
    <text evidence="2">The sequence shown here is derived from an EMBL/GenBank/DDBJ whole genome shotgun (WGS) entry which is preliminary data.</text>
</comment>
<dbReference type="GO" id="GO:0005886">
    <property type="term" value="C:plasma membrane"/>
    <property type="evidence" value="ECO:0007669"/>
    <property type="project" value="TreeGrafter"/>
</dbReference>
<proteinExistence type="predicted"/>
<dbReference type="InterPro" id="IPR007360">
    <property type="entry name" value="SirB"/>
</dbReference>
<feature type="transmembrane region" description="Helical" evidence="1">
    <location>
        <begin position="75"/>
        <end position="95"/>
    </location>
</feature>
<feature type="transmembrane region" description="Helical" evidence="1">
    <location>
        <begin position="12"/>
        <end position="31"/>
    </location>
</feature>
<keyword evidence="1" id="KW-1133">Transmembrane helix</keyword>
<gene>
    <name evidence="2" type="ORF">HA50_11415</name>
</gene>
<evidence type="ECO:0000313" key="2">
    <source>
        <dbReference type="EMBL" id="ORM93926.1"/>
    </source>
</evidence>
<dbReference type="Pfam" id="PF04247">
    <property type="entry name" value="SirB"/>
    <property type="match status" value="1"/>
</dbReference>
<dbReference type="PANTHER" id="PTHR39594">
    <property type="entry name" value="PROTEIN YCHQ"/>
    <property type="match status" value="1"/>
</dbReference>
<name>A0A1X1EV85_PANCY</name>
<dbReference type="AlphaFoldDB" id="A0A1X1EV85"/>
<protein>
    <submittedName>
        <fullName evidence="2">Siroheme synthase</fullName>
    </submittedName>
</protein>
<dbReference type="STRING" id="55209.HA50_11415"/>
<evidence type="ECO:0000313" key="3">
    <source>
        <dbReference type="Proteomes" id="UP000193749"/>
    </source>
</evidence>
<reference evidence="2 3" key="1">
    <citation type="journal article" date="2017" name="Antonie Van Leeuwenhoek">
        <title>Phylogenomic resolution of the bacterial genus Pantoea and its relationship with Erwinia and Tatumella.</title>
        <authorList>
            <person name="Palmer M."/>
            <person name="Steenkamp E.T."/>
            <person name="Coetzee M.P."/>
            <person name="Chan W.Y."/>
            <person name="van Zyl E."/>
            <person name="De Maayer P."/>
            <person name="Coutinho T.A."/>
            <person name="Blom J."/>
            <person name="Smits T.H."/>
            <person name="Duffy B."/>
            <person name="Venter S.N."/>
        </authorList>
    </citation>
    <scope>NUCLEOTIDE SEQUENCE [LARGE SCALE GENOMIC DNA]</scope>
    <source>
        <strain evidence="2 3">LMG 2657</strain>
    </source>
</reference>
<dbReference type="RefSeq" id="WP_084875503.1">
    <property type="nucleotide sequence ID" value="NZ_JAGGMY010000001.1"/>
</dbReference>
<organism evidence="2 3">
    <name type="scientific">Pantoea cypripedii</name>
    <name type="common">Pectobacterium cypripedii</name>
    <name type="synonym">Erwinia cypripedii</name>
    <dbReference type="NCBI Taxonomy" id="55209"/>
    <lineage>
        <taxon>Bacteria</taxon>
        <taxon>Pseudomonadati</taxon>
        <taxon>Pseudomonadota</taxon>
        <taxon>Gammaproteobacteria</taxon>
        <taxon>Enterobacterales</taxon>
        <taxon>Erwiniaceae</taxon>
        <taxon>Pantoea</taxon>
    </lineage>
</organism>
<keyword evidence="1" id="KW-0472">Membrane</keyword>
<dbReference type="PANTHER" id="PTHR39594:SF1">
    <property type="entry name" value="PROTEIN YCHQ"/>
    <property type="match status" value="1"/>
</dbReference>
<keyword evidence="3" id="KW-1185">Reference proteome</keyword>
<accession>A0A1X1EV85</accession>
<dbReference type="EMBL" id="MLJI01000001">
    <property type="protein sequence ID" value="ORM93926.1"/>
    <property type="molecule type" value="Genomic_DNA"/>
</dbReference>
<dbReference type="Proteomes" id="UP000193749">
    <property type="component" value="Unassembled WGS sequence"/>
</dbReference>